<sequence length="336" mass="36685">MNSDERIHRLRETIAFRAALLRGMTENKLRSELRDGSLVRVAAGAYAGAEAWTSLSREDRHLAVAIAADHHARRRPPLFCRVTAAALWGLPLYGVGYGRVDVLARGRRTGDSSATVRRHLGAHAPEEIVERGGLLCTTLQRTLLDVARFASTEQALPILDAGLRFASAENGAGGEAWAGELGEQLGRLRGQRGVGQARQLLGIADPRSDSVAESLSRLQLHRLGYEVESQVEVPSPSGGAYRVDFELVGLGVFGEVDGRYKYTDEGLLAGREAREVVLAEKAREDWIRGVTGKRVVRWGFQEARTPEALAARLRAFGVPIPGLRRSAHVAESARFR</sequence>
<name>A0A2S9QM70_9MICO</name>
<dbReference type="Proteomes" id="UP000238650">
    <property type="component" value="Unassembled WGS sequence"/>
</dbReference>
<comment type="caution">
    <text evidence="1">The sequence shown here is derived from an EMBL/GenBank/DDBJ whole genome shotgun (WGS) entry which is preliminary data.</text>
</comment>
<gene>
    <name evidence="1" type="ORF">B4915_07250</name>
</gene>
<proteinExistence type="predicted"/>
<dbReference type="RefSeq" id="WP_105805158.1">
    <property type="nucleotide sequence ID" value="NZ_MWZD01000017.1"/>
</dbReference>
<reference evidence="1 2" key="1">
    <citation type="journal article" date="2017" name="New Microbes New Infect">
        <title>Genome sequence of 'Leucobacter massiliensis' sp. nov. isolated from human pharynx after travel to the 2014 Hajj.</title>
        <authorList>
            <person name="Leangapichart T."/>
            <person name="Gautret P."/>
            <person name="Nguyen T.T."/>
            <person name="Armstrong N."/>
            <person name="Rolain J.M."/>
        </authorList>
    </citation>
    <scope>NUCLEOTIDE SEQUENCE [LARGE SCALE GENOMIC DNA]</scope>
    <source>
        <strain evidence="1 2">122RC15</strain>
    </source>
</reference>
<dbReference type="EMBL" id="MWZD01000017">
    <property type="protein sequence ID" value="PRI10693.1"/>
    <property type="molecule type" value="Genomic_DNA"/>
</dbReference>
<accession>A0A2S9QM70</accession>
<dbReference type="OrthoDB" id="5517693at2"/>
<evidence type="ECO:0008006" key="3">
    <source>
        <dbReference type="Google" id="ProtNLM"/>
    </source>
</evidence>
<evidence type="ECO:0000313" key="2">
    <source>
        <dbReference type="Proteomes" id="UP000238650"/>
    </source>
</evidence>
<dbReference type="AlphaFoldDB" id="A0A2S9QM70"/>
<evidence type="ECO:0000313" key="1">
    <source>
        <dbReference type="EMBL" id="PRI10693.1"/>
    </source>
</evidence>
<keyword evidence="2" id="KW-1185">Reference proteome</keyword>
<protein>
    <recommendedName>
        <fullName evidence="3">Transcriptional regulator, AbiEi antitoxin, Type IV TA system</fullName>
    </recommendedName>
</protein>
<organism evidence="1 2">
    <name type="scientific">Leucobacter massiliensis</name>
    <dbReference type="NCBI Taxonomy" id="1686285"/>
    <lineage>
        <taxon>Bacteria</taxon>
        <taxon>Bacillati</taxon>
        <taxon>Actinomycetota</taxon>
        <taxon>Actinomycetes</taxon>
        <taxon>Micrococcales</taxon>
        <taxon>Microbacteriaceae</taxon>
        <taxon>Leucobacter</taxon>
    </lineage>
</organism>